<evidence type="ECO:0000256" key="5">
    <source>
        <dbReference type="ARBA" id="ARBA00023136"/>
    </source>
</evidence>
<keyword evidence="4 7" id="KW-1133">Transmembrane helix</keyword>
<feature type="transmembrane region" description="Helical" evidence="7">
    <location>
        <begin position="169"/>
        <end position="185"/>
    </location>
</feature>
<keyword evidence="5 7" id="KW-0472">Membrane</keyword>
<keyword evidence="3 7" id="KW-0812">Transmembrane</keyword>
<comment type="similarity">
    <text evidence="7">Belongs to the DHHC palmitoyltransferase family.</text>
</comment>
<dbReference type="RefSeq" id="XP_042630320.1">
    <property type="nucleotide sequence ID" value="XM_042774386.1"/>
</dbReference>
<feature type="transmembrane region" description="Helical" evidence="7">
    <location>
        <begin position="192"/>
        <end position="212"/>
    </location>
</feature>
<evidence type="ECO:0000256" key="1">
    <source>
        <dbReference type="ARBA" id="ARBA00004141"/>
    </source>
</evidence>
<proteinExistence type="inferred from homology"/>
<dbReference type="GeneID" id="109108118"/>
<feature type="transmembrane region" description="Helical" evidence="7">
    <location>
        <begin position="12"/>
        <end position="33"/>
    </location>
</feature>
<name>A0A9Q9Z2R6_CYPCA</name>
<protein>
    <recommendedName>
        <fullName evidence="7">Palmitoyltransferase</fullName>
        <ecNumber evidence="7">2.3.1.225</ecNumber>
    </recommendedName>
</protein>
<dbReference type="InterPro" id="IPR039859">
    <property type="entry name" value="PFA4/ZDH16/20/ERF2-like"/>
</dbReference>
<dbReference type="KEGG" id="ccar:109108118"/>
<keyword evidence="2 7" id="KW-0808">Transferase</keyword>
<keyword evidence="6 7" id="KW-0012">Acyltransferase</keyword>
<dbReference type="Proteomes" id="UP001155660">
    <property type="component" value="Chromosome A17"/>
</dbReference>
<dbReference type="AlphaFoldDB" id="A0A9Q9Z2R6"/>
<dbReference type="PROSITE" id="PS50216">
    <property type="entry name" value="DHHC"/>
    <property type="match status" value="1"/>
</dbReference>
<feature type="transmembrane region" description="Helical" evidence="7">
    <location>
        <begin position="45"/>
        <end position="65"/>
    </location>
</feature>
<dbReference type="GO" id="GO:0019706">
    <property type="term" value="F:protein-cysteine S-palmitoyltransferase activity"/>
    <property type="evidence" value="ECO:0007669"/>
    <property type="project" value="UniProtKB-EC"/>
</dbReference>
<feature type="domain" description="Palmitoyltransferase DHHC" evidence="8">
    <location>
        <begin position="104"/>
        <end position="258"/>
    </location>
</feature>
<dbReference type="GO" id="GO:0016020">
    <property type="term" value="C:membrane"/>
    <property type="evidence" value="ECO:0007669"/>
    <property type="project" value="UniProtKB-SubCell"/>
</dbReference>
<organism evidence="9">
    <name type="scientific">Cyprinus carpio</name>
    <name type="common">Common carp</name>
    <dbReference type="NCBI Taxonomy" id="7962"/>
    <lineage>
        <taxon>Eukaryota</taxon>
        <taxon>Metazoa</taxon>
        <taxon>Chordata</taxon>
        <taxon>Craniata</taxon>
        <taxon>Vertebrata</taxon>
        <taxon>Euteleostomi</taxon>
        <taxon>Actinopterygii</taxon>
        <taxon>Neopterygii</taxon>
        <taxon>Teleostei</taxon>
        <taxon>Ostariophysi</taxon>
        <taxon>Cypriniformes</taxon>
        <taxon>Cyprinidae</taxon>
        <taxon>Cyprininae</taxon>
        <taxon>Cyprinus</taxon>
    </lineage>
</organism>
<evidence type="ECO:0000256" key="2">
    <source>
        <dbReference type="ARBA" id="ARBA00022679"/>
    </source>
</evidence>
<dbReference type="OrthoDB" id="302728at2759"/>
<evidence type="ECO:0000256" key="4">
    <source>
        <dbReference type="ARBA" id="ARBA00022989"/>
    </source>
</evidence>
<comment type="catalytic activity">
    <reaction evidence="7">
        <text>L-cysteinyl-[protein] + hexadecanoyl-CoA = S-hexadecanoyl-L-cysteinyl-[protein] + CoA</text>
        <dbReference type="Rhea" id="RHEA:36683"/>
        <dbReference type="Rhea" id="RHEA-COMP:10131"/>
        <dbReference type="Rhea" id="RHEA-COMP:11032"/>
        <dbReference type="ChEBI" id="CHEBI:29950"/>
        <dbReference type="ChEBI" id="CHEBI:57287"/>
        <dbReference type="ChEBI" id="CHEBI:57379"/>
        <dbReference type="ChEBI" id="CHEBI:74151"/>
        <dbReference type="EC" id="2.3.1.225"/>
    </reaction>
</comment>
<evidence type="ECO:0000259" key="8">
    <source>
        <dbReference type="Pfam" id="PF01529"/>
    </source>
</evidence>
<dbReference type="InterPro" id="IPR001594">
    <property type="entry name" value="Palmitoyltrfase_DHHC"/>
</dbReference>
<comment type="subcellular location">
    <subcellularLocation>
        <location evidence="1">Membrane</location>
        <topology evidence="1">Multi-pass membrane protein</topology>
    </subcellularLocation>
</comment>
<feature type="transmembrane region" description="Helical" evidence="7">
    <location>
        <begin position="135"/>
        <end position="157"/>
    </location>
</feature>
<dbReference type="EC" id="2.3.1.225" evidence="7"/>
<evidence type="ECO:0000256" key="3">
    <source>
        <dbReference type="ARBA" id="ARBA00022692"/>
    </source>
</evidence>
<evidence type="ECO:0000256" key="7">
    <source>
        <dbReference type="RuleBase" id="RU079119"/>
    </source>
</evidence>
<sequence>MLFRMVKLRLLNTIAPVYFYTATVVTFTLHFLLFMPTVFQSPDEALNPTMLVHIGVFLFLIGNALGNYTMTIWYPSESANETVIPVCSPDCPDRIDAHYLLNGRHFCKVCKKVILKRDHHCFFTGNCIGNKNMRYFIMFSIYTSCCCLYSLVIGVAYLTTEYSISFENPLTFLTLLPLSTGYFFLGKFNSVFLEAFLLQISWISTFFLFLPSGSISGLQFFLVIMLYVWLGIGLVSAGFCCQQLLLVARGQTWCELQKGQLSEGRGTWRANLTDVFGSRWALGLFLPVQTVETKPGNWQVYHDHKHD</sequence>
<feature type="transmembrane region" description="Helical" evidence="7">
    <location>
        <begin position="218"/>
        <end position="241"/>
    </location>
</feature>
<dbReference type="PANTHER" id="PTHR12246">
    <property type="entry name" value="PALMITOYLTRANSFERASE ZDHHC16"/>
    <property type="match status" value="1"/>
</dbReference>
<comment type="domain">
    <text evidence="7">The DHHC domain is required for palmitoyltransferase activity.</text>
</comment>
<gene>
    <name evidence="9" type="primary">LOC109108118</name>
</gene>
<dbReference type="Pfam" id="PF01529">
    <property type="entry name" value="DHHC"/>
    <property type="match status" value="1"/>
</dbReference>
<accession>A0A9Q9Z2R6</accession>
<evidence type="ECO:0000256" key="6">
    <source>
        <dbReference type="ARBA" id="ARBA00023315"/>
    </source>
</evidence>
<reference evidence="9" key="1">
    <citation type="submission" date="2025-08" db="UniProtKB">
        <authorList>
            <consortium name="RefSeq"/>
        </authorList>
    </citation>
    <scope>IDENTIFICATION</scope>
    <source>
        <tissue evidence="9">Muscle</tissue>
    </source>
</reference>
<evidence type="ECO:0000313" key="9">
    <source>
        <dbReference type="RefSeq" id="XP_042630320.1"/>
    </source>
</evidence>